<name>A0A433XBG5_9HYPH</name>
<sequence>MKAGTAIMALCALGLMSGAATAESAVVPPPHPLAEGLSQDALARLYCAQALFERAISLPDDVPDTRRERGDLLARQAQLLAEGQEGLRTDGATIGVRYALSAHYREVLRAGLVPDHESLTPLVAACLAQFPDPGLPAGATPPPAPVQTPAPSFTEAALPDPLTGYLAWVDRDWPSANAVWAPRAQWGDHEASFQLAEAFLEGLGVPPDRATGLDHLRDAARRGHKEAQYRLAEELAADDPEGLYREEAVAWLAEAAASSHAPARYRLGLAAHNGVGMPADPEAARHWLGLAAEQGYRFAEEALDLLDYGVPVTVAARRARFEEARALMARPDRGPAARILQTLAETGHVEAQYELGGLNFTGNGVPRDLEAAERWLGAALKQGDLRGRYPLVLIALDRAGLKPL</sequence>
<dbReference type="InterPro" id="IPR006597">
    <property type="entry name" value="Sel1-like"/>
</dbReference>
<dbReference type="Proteomes" id="UP000281547">
    <property type="component" value="Unassembled WGS sequence"/>
</dbReference>
<dbReference type="InterPro" id="IPR011990">
    <property type="entry name" value="TPR-like_helical_dom_sf"/>
</dbReference>
<keyword evidence="3" id="KW-1185">Reference proteome</keyword>
<protein>
    <submittedName>
        <fullName evidence="2">Sel1 repeat family protein</fullName>
    </submittedName>
</protein>
<gene>
    <name evidence="2" type="ORF">EMQ25_11170</name>
</gene>
<keyword evidence="1" id="KW-0732">Signal</keyword>
<dbReference type="OrthoDB" id="9797030at2"/>
<organism evidence="2 3">
    <name type="scientific">Arsenicitalea aurantiaca</name>
    <dbReference type="NCBI Taxonomy" id="1783274"/>
    <lineage>
        <taxon>Bacteria</taxon>
        <taxon>Pseudomonadati</taxon>
        <taxon>Pseudomonadota</taxon>
        <taxon>Alphaproteobacteria</taxon>
        <taxon>Hyphomicrobiales</taxon>
        <taxon>Devosiaceae</taxon>
        <taxon>Arsenicitalea</taxon>
    </lineage>
</organism>
<feature type="signal peptide" evidence="1">
    <location>
        <begin position="1"/>
        <end position="22"/>
    </location>
</feature>
<dbReference type="Pfam" id="PF08238">
    <property type="entry name" value="Sel1"/>
    <property type="match status" value="4"/>
</dbReference>
<proteinExistence type="predicted"/>
<dbReference type="EMBL" id="RZNJ01000003">
    <property type="protein sequence ID" value="RUT31402.1"/>
    <property type="molecule type" value="Genomic_DNA"/>
</dbReference>
<dbReference type="RefSeq" id="WP_127188647.1">
    <property type="nucleotide sequence ID" value="NZ_RZNJ01000003.1"/>
</dbReference>
<feature type="chain" id="PRO_5018992814" evidence="1">
    <location>
        <begin position="23"/>
        <end position="404"/>
    </location>
</feature>
<evidence type="ECO:0000313" key="3">
    <source>
        <dbReference type="Proteomes" id="UP000281547"/>
    </source>
</evidence>
<dbReference type="PANTHER" id="PTHR11102">
    <property type="entry name" value="SEL-1-LIKE PROTEIN"/>
    <property type="match status" value="1"/>
</dbReference>
<accession>A0A433XBG5</accession>
<dbReference type="InterPro" id="IPR050767">
    <property type="entry name" value="Sel1_AlgK"/>
</dbReference>
<evidence type="ECO:0000313" key="2">
    <source>
        <dbReference type="EMBL" id="RUT31402.1"/>
    </source>
</evidence>
<dbReference type="Gene3D" id="1.25.40.10">
    <property type="entry name" value="Tetratricopeptide repeat domain"/>
    <property type="match status" value="2"/>
</dbReference>
<dbReference type="AlphaFoldDB" id="A0A433XBG5"/>
<comment type="caution">
    <text evidence="2">The sequence shown here is derived from an EMBL/GenBank/DDBJ whole genome shotgun (WGS) entry which is preliminary data.</text>
</comment>
<dbReference type="PANTHER" id="PTHR11102:SF160">
    <property type="entry name" value="ERAD-ASSOCIATED E3 UBIQUITIN-PROTEIN LIGASE COMPONENT HRD3"/>
    <property type="match status" value="1"/>
</dbReference>
<dbReference type="SUPFAM" id="SSF81901">
    <property type="entry name" value="HCP-like"/>
    <property type="match status" value="2"/>
</dbReference>
<reference evidence="2 3" key="1">
    <citation type="journal article" date="2016" name="Int. J. Syst. Evol. Microbiol.">
        <title>Arsenicitalea aurantiaca gen. nov., sp. nov., a new member of the family Hyphomicrobiaceae, isolated from high-arsenic sediment.</title>
        <authorList>
            <person name="Mu Y."/>
            <person name="Zhou L."/>
            <person name="Zeng X.C."/>
            <person name="Liu L."/>
            <person name="Pan Y."/>
            <person name="Chen X."/>
            <person name="Wang J."/>
            <person name="Li S."/>
            <person name="Li W.J."/>
            <person name="Wang Y."/>
        </authorList>
    </citation>
    <scope>NUCLEOTIDE SEQUENCE [LARGE SCALE GENOMIC DNA]</scope>
    <source>
        <strain evidence="2 3">42-50</strain>
    </source>
</reference>
<dbReference type="SMART" id="SM00671">
    <property type="entry name" value="SEL1"/>
    <property type="match status" value="4"/>
</dbReference>
<evidence type="ECO:0000256" key="1">
    <source>
        <dbReference type="SAM" id="SignalP"/>
    </source>
</evidence>